<dbReference type="EMBL" id="SJPN01000006">
    <property type="protein sequence ID" value="TWT98550.1"/>
    <property type="molecule type" value="Genomic_DNA"/>
</dbReference>
<gene>
    <name evidence="1" type="ORF">Pla52n_50660</name>
</gene>
<organism evidence="1 2">
    <name type="scientific">Stieleria varia</name>
    <dbReference type="NCBI Taxonomy" id="2528005"/>
    <lineage>
        <taxon>Bacteria</taxon>
        <taxon>Pseudomonadati</taxon>
        <taxon>Planctomycetota</taxon>
        <taxon>Planctomycetia</taxon>
        <taxon>Pirellulales</taxon>
        <taxon>Pirellulaceae</taxon>
        <taxon>Stieleria</taxon>
    </lineage>
</organism>
<accession>A0A5C6AGG8</accession>
<evidence type="ECO:0000313" key="2">
    <source>
        <dbReference type="Proteomes" id="UP000320176"/>
    </source>
</evidence>
<sequence>MPRIRYSIRSLLTATIFAAVPCGAYLWIEYPRLMLIREVESNGGRIEYAPWSLQRPFLGARVMHVTVPINAYDNLDVSRLADLPGLSSFSTEIYEGCCGSCNRDGLEQTLAILDSRRDYRMSVYRLLPTSIRDRPRTLTESEFYAVYDAFLKSESHHANGVSAAGL</sequence>
<dbReference type="AlphaFoldDB" id="A0A5C6AGG8"/>
<reference evidence="1 2" key="1">
    <citation type="submission" date="2019-02" db="EMBL/GenBank/DDBJ databases">
        <title>Deep-cultivation of Planctomycetes and their phenomic and genomic characterization uncovers novel biology.</title>
        <authorList>
            <person name="Wiegand S."/>
            <person name="Jogler M."/>
            <person name="Boedeker C."/>
            <person name="Pinto D."/>
            <person name="Vollmers J."/>
            <person name="Rivas-Marin E."/>
            <person name="Kohn T."/>
            <person name="Peeters S.H."/>
            <person name="Heuer A."/>
            <person name="Rast P."/>
            <person name="Oberbeckmann S."/>
            <person name="Bunk B."/>
            <person name="Jeske O."/>
            <person name="Meyerdierks A."/>
            <person name="Storesund J.E."/>
            <person name="Kallscheuer N."/>
            <person name="Luecker S."/>
            <person name="Lage O.M."/>
            <person name="Pohl T."/>
            <person name="Merkel B.J."/>
            <person name="Hornburger P."/>
            <person name="Mueller R.-W."/>
            <person name="Bruemmer F."/>
            <person name="Labrenz M."/>
            <person name="Spormann A.M."/>
            <person name="Op Den Camp H."/>
            <person name="Overmann J."/>
            <person name="Amann R."/>
            <person name="Jetten M.S.M."/>
            <person name="Mascher T."/>
            <person name="Medema M.H."/>
            <person name="Devos D.P."/>
            <person name="Kaster A.-K."/>
            <person name="Ovreas L."/>
            <person name="Rohde M."/>
            <person name="Galperin M.Y."/>
            <person name="Jogler C."/>
        </authorList>
    </citation>
    <scope>NUCLEOTIDE SEQUENCE [LARGE SCALE GENOMIC DNA]</scope>
    <source>
        <strain evidence="1 2">Pla52n</strain>
    </source>
</reference>
<comment type="caution">
    <text evidence="1">The sequence shown here is derived from an EMBL/GenBank/DDBJ whole genome shotgun (WGS) entry which is preliminary data.</text>
</comment>
<name>A0A5C6AGG8_9BACT</name>
<protein>
    <submittedName>
        <fullName evidence="1">Uncharacterized protein</fullName>
    </submittedName>
</protein>
<evidence type="ECO:0000313" key="1">
    <source>
        <dbReference type="EMBL" id="TWT98550.1"/>
    </source>
</evidence>
<dbReference type="Proteomes" id="UP000320176">
    <property type="component" value="Unassembled WGS sequence"/>
</dbReference>
<keyword evidence="2" id="KW-1185">Reference proteome</keyword>
<proteinExistence type="predicted"/>